<dbReference type="EMBL" id="CAFABE010000007">
    <property type="protein sequence ID" value="CAB4818622.1"/>
    <property type="molecule type" value="Genomic_DNA"/>
</dbReference>
<dbReference type="AlphaFoldDB" id="A0A6J6ZAC0"/>
<dbReference type="PANTHER" id="PTHR30055:SF234">
    <property type="entry name" value="HTH-TYPE TRANSCRIPTIONAL REGULATOR BETI"/>
    <property type="match status" value="1"/>
</dbReference>
<dbReference type="InterPro" id="IPR009057">
    <property type="entry name" value="Homeodomain-like_sf"/>
</dbReference>
<dbReference type="PROSITE" id="PS50977">
    <property type="entry name" value="HTH_TETR_2"/>
    <property type="match status" value="1"/>
</dbReference>
<dbReference type="InterPro" id="IPR001647">
    <property type="entry name" value="HTH_TetR"/>
</dbReference>
<evidence type="ECO:0000259" key="4">
    <source>
        <dbReference type="PROSITE" id="PS50977"/>
    </source>
</evidence>
<sequence length="218" mass="24676">MGPIKNELLEQASEIEGLFEGEAEPSHDGRRRRREVNRQRVVTALLDLFSEGLVWPTVANVAVRAGVSERSIFRYFDDSEDLAQAAIETRVKDGLPLALIPHPRPKPFERRLDLLVASRADLFEYMMPVHRVTRAHATENAVFAESMKKVRNLLRLQLKGIIEQELKSLGSQAAVVLSALDILFSFEAWYSFRVDQELSVRAAKEILRGSSIRLLLAK</sequence>
<reference evidence="5" key="1">
    <citation type="submission" date="2020-05" db="EMBL/GenBank/DDBJ databases">
        <authorList>
            <person name="Chiriac C."/>
            <person name="Salcher M."/>
            <person name="Ghai R."/>
            <person name="Kavagutti S V."/>
        </authorList>
    </citation>
    <scope>NUCLEOTIDE SEQUENCE</scope>
</reference>
<protein>
    <submittedName>
        <fullName evidence="5">Unannotated protein</fullName>
    </submittedName>
</protein>
<dbReference type="SUPFAM" id="SSF46689">
    <property type="entry name" value="Homeodomain-like"/>
    <property type="match status" value="1"/>
</dbReference>
<evidence type="ECO:0000256" key="1">
    <source>
        <dbReference type="ARBA" id="ARBA00023015"/>
    </source>
</evidence>
<accession>A0A6J6ZAC0</accession>
<evidence type="ECO:0000313" key="6">
    <source>
        <dbReference type="EMBL" id="CAB4871167.1"/>
    </source>
</evidence>
<gene>
    <name evidence="5" type="ORF">UFOPK3164_00256</name>
    <name evidence="6" type="ORF">UFOPK3427_00804</name>
    <name evidence="7" type="ORF">UFOPK4112_00787</name>
</gene>
<keyword evidence="2" id="KW-0238">DNA-binding</keyword>
<evidence type="ECO:0000313" key="5">
    <source>
        <dbReference type="EMBL" id="CAB4818622.1"/>
    </source>
</evidence>
<dbReference type="Pfam" id="PF00440">
    <property type="entry name" value="TetR_N"/>
    <property type="match status" value="1"/>
</dbReference>
<feature type="domain" description="HTH tetR-type" evidence="4">
    <location>
        <begin position="35"/>
        <end position="94"/>
    </location>
</feature>
<evidence type="ECO:0000256" key="3">
    <source>
        <dbReference type="ARBA" id="ARBA00023163"/>
    </source>
</evidence>
<proteinExistence type="predicted"/>
<dbReference type="PANTHER" id="PTHR30055">
    <property type="entry name" value="HTH-TYPE TRANSCRIPTIONAL REGULATOR RUTR"/>
    <property type="match status" value="1"/>
</dbReference>
<dbReference type="GO" id="GO:0000976">
    <property type="term" value="F:transcription cis-regulatory region binding"/>
    <property type="evidence" value="ECO:0007669"/>
    <property type="project" value="TreeGrafter"/>
</dbReference>
<dbReference type="GO" id="GO:0003700">
    <property type="term" value="F:DNA-binding transcription factor activity"/>
    <property type="evidence" value="ECO:0007669"/>
    <property type="project" value="TreeGrafter"/>
</dbReference>
<dbReference type="EMBL" id="CAFBLT010000001">
    <property type="protein sequence ID" value="CAB4871167.1"/>
    <property type="molecule type" value="Genomic_DNA"/>
</dbReference>
<keyword evidence="3" id="KW-0804">Transcription</keyword>
<dbReference type="EMBL" id="CAFBPM010000006">
    <property type="protein sequence ID" value="CAB5018969.1"/>
    <property type="molecule type" value="Genomic_DNA"/>
</dbReference>
<evidence type="ECO:0000256" key="2">
    <source>
        <dbReference type="ARBA" id="ARBA00023125"/>
    </source>
</evidence>
<organism evidence="5">
    <name type="scientific">freshwater metagenome</name>
    <dbReference type="NCBI Taxonomy" id="449393"/>
    <lineage>
        <taxon>unclassified sequences</taxon>
        <taxon>metagenomes</taxon>
        <taxon>ecological metagenomes</taxon>
    </lineage>
</organism>
<dbReference type="Gene3D" id="1.10.357.10">
    <property type="entry name" value="Tetracycline Repressor, domain 2"/>
    <property type="match status" value="1"/>
</dbReference>
<keyword evidence="1" id="KW-0805">Transcription regulation</keyword>
<evidence type="ECO:0000313" key="7">
    <source>
        <dbReference type="EMBL" id="CAB5018969.1"/>
    </source>
</evidence>
<dbReference type="InterPro" id="IPR050109">
    <property type="entry name" value="HTH-type_TetR-like_transc_reg"/>
</dbReference>
<name>A0A6J6ZAC0_9ZZZZ</name>